<dbReference type="InterPro" id="IPR036390">
    <property type="entry name" value="WH_DNA-bd_sf"/>
</dbReference>
<reference evidence="1 2" key="1">
    <citation type="submission" date="2019-12" db="EMBL/GenBank/DDBJ databases">
        <title>Auraticoccus cholistani sp. nov., an actinomycete isolated from soil of Cholistan desert.</title>
        <authorList>
            <person name="Cheema M.T."/>
        </authorList>
    </citation>
    <scope>NUCLEOTIDE SEQUENCE [LARGE SCALE GENOMIC DNA]</scope>
    <source>
        <strain evidence="1 2">F435</strain>
    </source>
</reference>
<accession>A0A6A9V016</accession>
<proteinExistence type="predicted"/>
<dbReference type="SUPFAM" id="SSF46785">
    <property type="entry name" value="Winged helix' DNA-binding domain"/>
    <property type="match status" value="1"/>
</dbReference>
<comment type="caution">
    <text evidence="1">The sequence shown here is derived from an EMBL/GenBank/DDBJ whole genome shotgun (WGS) entry which is preliminary data.</text>
</comment>
<dbReference type="AlphaFoldDB" id="A0A6A9V016"/>
<evidence type="ECO:0000313" key="1">
    <source>
        <dbReference type="EMBL" id="MVA74809.1"/>
    </source>
</evidence>
<keyword evidence="2" id="KW-1185">Reference proteome</keyword>
<evidence type="ECO:0000313" key="2">
    <source>
        <dbReference type="Proteomes" id="UP000435304"/>
    </source>
</evidence>
<organism evidence="1 2">
    <name type="scientific">Auraticoccus cholistanensis</name>
    <dbReference type="NCBI Taxonomy" id="2656650"/>
    <lineage>
        <taxon>Bacteria</taxon>
        <taxon>Bacillati</taxon>
        <taxon>Actinomycetota</taxon>
        <taxon>Actinomycetes</taxon>
        <taxon>Propionibacteriales</taxon>
        <taxon>Propionibacteriaceae</taxon>
        <taxon>Auraticoccus</taxon>
    </lineage>
</organism>
<dbReference type="RefSeq" id="WP_197429695.1">
    <property type="nucleotide sequence ID" value="NZ_WPCU01000003.1"/>
</dbReference>
<name>A0A6A9V016_9ACTN</name>
<dbReference type="EMBL" id="WPCU01000003">
    <property type="protein sequence ID" value="MVA74809.1"/>
    <property type="molecule type" value="Genomic_DNA"/>
</dbReference>
<sequence>MLINARTAAGIADGSITLLFRRWEAPRVRTGGSQVTSAGVVSFDRVVEVPDVDDITESELAAAGLRDRDELRALLDRRPGRIHRIEVSFAGPDPRVALREQLPGPAELEALSRRLARMDAGRHGAWAVPTLRWVAQHPGVVSTELAEHLGRERYALKADIRRLKALGLTISLDVGYRLSPRGEALLRHLDAVDGG</sequence>
<protein>
    <submittedName>
        <fullName evidence="1">ASCH domain-containing protein</fullName>
    </submittedName>
</protein>
<gene>
    <name evidence="1" type="ORF">GC722_01985</name>
</gene>
<dbReference type="Proteomes" id="UP000435304">
    <property type="component" value="Unassembled WGS sequence"/>
</dbReference>